<keyword evidence="1" id="KW-0597">Phosphoprotein</keyword>
<feature type="domain" description="Response regulatory" evidence="2">
    <location>
        <begin position="8"/>
        <end position="135"/>
    </location>
</feature>
<organism evidence="3 4">
    <name type="scientific">Desulfuromonas versatilis</name>
    <dbReference type="NCBI Taxonomy" id="2802975"/>
    <lineage>
        <taxon>Bacteria</taxon>
        <taxon>Pseudomonadati</taxon>
        <taxon>Thermodesulfobacteriota</taxon>
        <taxon>Desulfuromonadia</taxon>
        <taxon>Desulfuromonadales</taxon>
        <taxon>Desulfuromonadaceae</taxon>
        <taxon>Desulfuromonas</taxon>
    </lineage>
</organism>
<reference evidence="3 4" key="1">
    <citation type="journal article" date="2016" name="C (Basel)">
        <title>Selective Growth of and Electricity Production by Marine Exoelectrogenic Bacteria in Self-Aggregated Hydrogel of Microbially Reduced Graphene Oxide.</title>
        <authorList>
            <person name="Yoshida N."/>
            <person name="Goto Y."/>
            <person name="Miyata Y."/>
        </authorList>
    </citation>
    <scope>NUCLEOTIDE SEQUENCE [LARGE SCALE GENOMIC DNA]</scope>
    <source>
        <strain evidence="3 4">NIT-T3</strain>
    </source>
</reference>
<dbReference type="InterPro" id="IPR001789">
    <property type="entry name" value="Sig_transdc_resp-reg_receiver"/>
</dbReference>
<reference evidence="3 4" key="2">
    <citation type="journal article" date="2021" name="Int. J. Syst. Evol. Microbiol.">
        <title>Isolation and Polyphasic Characterization of Desulfuromonas versatilis sp. Nov., an Electrogenic Bacteria Capable of Versatile Metabolism Isolated from a Graphene Oxide-Reducing Enrichment Culture.</title>
        <authorList>
            <person name="Xie L."/>
            <person name="Yoshida N."/>
            <person name="Ishii S."/>
            <person name="Meng L."/>
        </authorList>
    </citation>
    <scope>NUCLEOTIDE SEQUENCE [LARGE SCALE GENOMIC DNA]</scope>
    <source>
        <strain evidence="3 4">NIT-T3</strain>
    </source>
</reference>
<name>A0ABM8HRB3_9BACT</name>
<dbReference type="Gene3D" id="3.40.50.2300">
    <property type="match status" value="1"/>
</dbReference>
<keyword evidence="4" id="KW-1185">Reference proteome</keyword>
<evidence type="ECO:0000313" key="3">
    <source>
        <dbReference type="EMBL" id="BCR03095.1"/>
    </source>
</evidence>
<evidence type="ECO:0000256" key="1">
    <source>
        <dbReference type="PROSITE-ProRule" id="PRU00169"/>
    </source>
</evidence>
<accession>A0ABM8HRB3</accession>
<dbReference type="CDD" id="cd17557">
    <property type="entry name" value="REC_Rcp-like"/>
    <property type="match status" value="1"/>
</dbReference>
<dbReference type="PANTHER" id="PTHR44520:SF2">
    <property type="entry name" value="RESPONSE REGULATOR RCP1"/>
    <property type="match status" value="1"/>
</dbReference>
<proteinExistence type="predicted"/>
<dbReference type="SMART" id="SM00448">
    <property type="entry name" value="REC"/>
    <property type="match status" value="1"/>
</dbReference>
<dbReference type="PANTHER" id="PTHR44520">
    <property type="entry name" value="RESPONSE REGULATOR RCP1-RELATED"/>
    <property type="match status" value="1"/>
</dbReference>
<dbReference type="RefSeq" id="WP_221250573.1">
    <property type="nucleotide sequence ID" value="NZ_AP024355.1"/>
</dbReference>
<feature type="modified residue" description="4-aspartylphosphate" evidence="1">
    <location>
        <position position="68"/>
    </location>
</feature>
<dbReference type="Proteomes" id="UP001319827">
    <property type="component" value="Chromosome"/>
</dbReference>
<evidence type="ECO:0000313" key="4">
    <source>
        <dbReference type="Proteomes" id="UP001319827"/>
    </source>
</evidence>
<dbReference type="EMBL" id="AP024355">
    <property type="protein sequence ID" value="BCR03095.1"/>
    <property type="molecule type" value="Genomic_DNA"/>
</dbReference>
<dbReference type="InterPro" id="IPR052893">
    <property type="entry name" value="TCS_response_regulator"/>
</dbReference>
<dbReference type="Pfam" id="PF00072">
    <property type="entry name" value="Response_reg"/>
    <property type="match status" value="1"/>
</dbReference>
<evidence type="ECO:0000259" key="2">
    <source>
        <dbReference type="PROSITE" id="PS50110"/>
    </source>
</evidence>
<dbReference type="InterPro" id="IPR011006">
    <property type="entry name" value="CheY-like_superfamily"/>
</dbReference>
<protein>
    <submittedName>
        <fullName evidence="3">Response regulator</fullName>
    </submittedName>
</protein>
<gene>
    <name evidence="3" type="ORF">DESUT3_01640</name>
</gene>
<dbReference type="PROSITE" id="PS50110">
    <property type="entry name" value="RESPONSE_REGULATORY"/>
    <property type="match status" value="1"/>
</dbReference>
<sequence length="150" mass="16574">MKETTPATILLVEDDPGHARLIEKNLRRAGVSNSIRHLDSGQKAVDALFGQQGEVGQPWTRPLLVLLDLNLPDLDGFQVLQRIKATERTRTIPVVILTTTDNPQEVARCYELGCNIFVTKPVDYARFCEAIRSLGLFLSVINLPPKSGPA</sequence>
<dbReference type="SUPFAM" id="SSF52172">
    <property type="entry name" value="CheY-like"/>
    <property type="match status" value="1"/>
</dbReference>